<name>A0A5S3WHG9_9GAMM</name>
<proteinExistence type="predicted"/>
<reference evidence="2" key="2">
    <citation type="submission" date="2019-06" db="EMBL/GenBank/DDBJ databases">
        <title>Co-occurence of chitin degradation, pigmentation and bioactivity in marine Pseudoalteromonas.</title>
        <authorList>
            <person name="Sonnenschein E.C."/>
            <person name="Bech P.K."/>
        </authorList>
    </citation>
    <scope>NUCLEOTIDE SEQUENCE [LARGE SCALE GENOMIC DNA]</scope>
    <source>
        <strain evidence="2">S2676</strain>
    </source>
</reference>
<evidence type="ECO:0000313" key="1">
    <source>
        <dbReference type="EMBL" id="TMP26420.1"/>
    </source>
</evidence>
<organism evidence="1 2">
    <name type="scientific">Pseudoalteromonas rubra</name>
    <dbReference type="NCBI Taxonomy" id="43658"/>
    <lineage>
        <taxon>Bacteria</taxon>
        <taxon>Pseudomonadati</taxon>
        <taxon>Pseudomonadota</taxon>
        <taxon>Gammaproteobacteria</taxon>
        <taxon>Alteromonadales</taxon>
        <taxon>Pseudoalteromonadaceae</taxon>
        <taxon>Pseudoalteromonas</taxon>
    </lineage>
</organism>
<dbReference type="Proteomes" id="UP000310249">
    <property type="component" value="Unassembled WGS sequence"/>
</dbReference>
<dbReference type="AlphaFoldDB" id="A0A5S3WHG9"/>
<protein>
    <submittedName>
        <fullName evidence="1">Uncharacterized protein</fullName>
    </submittedName>
</protein>
<evidence type="ECO:0000313" key="2">
    <source>
        <dbReference type="Proteomes" id="UP000310249"/>
    </source>
</evidence>
<gene>
    <name evidence="1" type="ORF">CWB99_19140</name>
</gene>
<sequence>MNRLARFIYQNAHKEAQQQQLRLMKQLYHAQFNKRRFCHKAKAMASTPEGIALLALGGVLLFKSKHKISVLRKLVMLRRLIRQT</sequence>
<comment type="caution">
    <text evidence="1">The sequence shown here is derived from an EMBL/GenBank/DDBJ whole genome shotgun (WGS) entry which is preliminary data.</text>
</comment>
<dbReference type="EMBL" id="PNCI01000047">
    <property type="protein sequence ID" value="TMP26420.1"/>
    <property type="molecule type" value="Genomic_DNA"/>
</dbReference>
<accession>A0A5S3WHG9</accession>
<reference evidence="1 2" key="1">
    <citation type="submission" date="2018-01" db="EMBL/GenBank/DDBJ databases">
        <authorList>
            <person name="Paulsen S."/>
            <person name="Gram L.K."/>
        </authorList>
    </citation>
    <scope>NUCLEOTIDE SEQUENCE [LARGE SCALE GENOMIC DNA]</scope>
    <source>
        <strain evidence="1 2">S2676</strain>
    </source>
</reference>